<evidence type="ECO:0000256" key="6">
    <source>
        <dbReference type="PIRSR" id="PIRSR005096-1"/>
    </source>
</evidence>
<evidence type="ECO:0000313" key="10">
    <source>
        <dbReference type="Proteomes" id="UP001055712"/>
    </source>
</evidence>
<keyword evidence="4 5" id="KW-0119">Carbohydrate metabolism</keyword>
<feature type="binding site" evidence="7">
    <location>
        <position position="235"/>
    </location>
    <ligand>
        <name>beta-D-galactose</name>
        <dbReference type="ChEBI" id="CHEBI:27667"/>
    </ligand>
</feature>
<evidence type="ECO:0000256" key="8">
    <source>
        <dbReference type="PIRSR" id="PIRSR005096-3"/>
    </source>
</evidence>
<dbReference type="AlphaFoldDB" id="A0A9D4TLS9"/>
<dbReference type="PANTHER" id="PTHR10091">
    <property type="entry name" value="ALDOSE-1-EPIMERASE"/>
    <property type="match status" value="1"/>
</dbReference>
<evidence type="ECO:0000256" key="1">
    <source>
        <dbReference type="ARBA" id="ARBA00005028"/>
    </source>
</evidence>
<proteinExistence type="inferred from homology"/>
<feature type="active site" description="Proton acceptor" evidence="6">
    <location>
        <position position="313"/>
    </location>
</feature>
<dbReference type="InterPro" id="IPR011013">
    <property type="entry name" value="Gal_mutarotase_sf_dom"/>
</dbReference>
<evidence type="ECO:0000256" key="5">
    <source>
        <dbReference type="PIRNR" id="PIRNR005096"/>
    </source>
</evidence>
<dbReference type="EMBL" id="SIDB01000008">
    <property type="protein sequence ID" value="KAI3429252.1"/>
    <property type="molecule type" value="Genomic_DNA"/>
</dbReference>
<dbReference type="SUPFAM" id="SSF74650">
    <property type="entry name" value="Galactose mutarotase-like"/>
    <property type="match status" value="1"/>
</dbReference>
<evidence type="ECO:0000313" key="9">
    <source>
        <dbReference type="EMBL" id="KAI3429252.1"/>
    </source>
</evidence>
<dbReference type="InterPro" id="IPR014718">
    <property type="entry name" value="GH-type_carb-bd"/>
</dbReference>
<dbReference type="Pfam" id="PF01263">
    <property type="entry name" value="Aldose_epim"/>
    <property type="match status" value="1"/>
</dbReference>
<comment type="catalytic activity">
    <reaction evidence="5">
        <text>alpha-D-glucose = beta-D-glucose</text>
        <dbReference type="Rhea" id="RHEA:10264"/>
        <dbReference type="ChEBI" id="CHEBI:15903"/>
        <dbReference type="ChEBI" id="CHEBI:17925"/>
        <dbReference type="EC" id="5.1.3.3"/>
    </reaction>
</comment>
<comment type="similarity">
    <text evidence="2 5">Belongs to the aldose epimerase family.</text>
</comment>
<dbReference type="PANTHER" id="PTHR10091:SF0">
    <property type="entry name" value="GALACTOSE MUTAROTASE"/>
    <property type="match status" value="1"/>
</dbReference>
<dbReference type="GO" id="GO:0033499">
    <property type="term" value="P:galactose catabolic process via UDP-galactose, Leloir pathway"/>
    <property type="evidence" value="ECO:0007669"/>
    <property type="project" value="TreeGrafter"/>
</dbReference>
<dbReference type="Proteomes" id="UP001055712">
    <property type="component" value="Unassembled WGS sequence"/>
</dbReference>
<evidence type="ECO:0000256" key="2">
    <source>
        <dbReference type="ARBA" id="ARBA00006206"/>
    </source>
</evidence>
<name>A0A9D4TLS9_CHLVU</name>
<feature type="active site" description="Proton donor" evidence="6">
    <location>
        <position position="165"/>
    </location>
</feature>
<dbReference type="OrthoDB" id="274691at2759"/>
<dbReference type="GO" id="GO:0006006">
    <property type="term" value="P:glucose metabolic process"/>
    <property type="evidence" value="ECO:0007669"/>
    <property type="project" value="TreeGrafter"/>
</dbReference>
<dbReference type="EC" id="5.1.3.3" evidence="5"/>
<keyword evidence="3 5" id="KW-0413">Isomerase</keyword>
<evidence type="ECO:0000256" key="3">
    <source>
        <dbReference type="ARBA" id="ARBA00023235"/>
    </source>
</evidence>
<comment type="caution">
    <text evidence="9">The sequence shown here is derived from an EMBL/GenBank/DDBJ whole genome shotgun (WGS) entry which is preliminary data.</text>
</comment>
<dbReference type="GO" id="GO:0030246">
    <property type="term" value="F:carbohydrate binding"/>
    <property type="evidence" value="ECO:0007669"/>
    <property type="project" value="InterPro"/>
</dbReference>
<gene>
    <name evidence="9" type="ORF">D9Q98_005349</name>
</gene>
<dbReference type="Gene3D" id="2.70.98.10">
    <property type="match status" value="1"/>
</dbReference>
<organism evidence="9 10">
    <name type="scientific">Chlorella vulgaris</name>
    <name type="common">Green alga</name>
    <dbReference type="NCBI Taxonomy" id="3077"/>
    <lineage>
        <taxon>Eukaryota</taxon>
        <taxon>Viridiplantae</taxon>
        <taxon>Chlorophyta</taxon>
        <taxon>core chlorophytes</taxon>
        <taxon>Trebouxiophyceae</taxon>
        <taxon>Chlorellales</taxon>
        <taxon>Chlorellaceae</taxon>
        <taxon>Chlorella clade</taxon>
        <taxon>Chlorella</taxon>
    </lineage>
</organism>
<protein>
    <recommendedName>
        <fullName evidence="5">Aldose 1-epimerase</fullName>
        <ecNumber evidence="5">5.1.3.3</ecNumber>
    </recommendedName>
</protein>
<keyword evidence="10" id="KW-1185">Reference proteome</keyword>
<dbReference type="PIRSF" id="PIRSF005096">
    <property type="entry name" value="GALM"/>
    <property type="match status" value="1"/>
</dbReference>
<dbReference type="InterPro" id="IPR008183">
    <property type="entry name" value="Aldose_1/G6P_1-epimerase"/>
</dbReference>
<dbReference type="NCBIfam" id="NF008277">
    <property type="entry name" value="PRK11055.1"/>
    <property type="match status" value="1"/>
</dbReference>
<accession>A0A9D4TLS9</accession>
<dbReference type="GO" id="GO:0004034">
    <property type="term" value="F:aldose 1-epimerase activity"/>
    <property type="evidence" value="ECO:0007669"/>
    <property type="project" value="UniProtKB-EC"/>
</dbReference>
<dbReference type="InterPro" id="IPR015443">
    <property type="entry name" value="Aldose_1-epimerase"/>
</dbReference>
<feature type="binding site" evidence="8">
    <location>
        <begin position="65"/>
        <end position="66"/>
    </location>
    <ligand>
        <name>beta-D-galactose</name>
        <dbReference type="ChEBI" id="CHEBI:27667"/>
    </ligand>
</feature>
<reference evidence="9" key="1">
    <citation type="journal article" date="2019" name="Plant J.">
        <title>Chlorella vulgaris genome assembly and annotation reveals the molecular basis for metabolic acclimation to high light conditions.</title>
        <authorList>
            <person name="Cecchin M."/>
            <person name="Marcolungo L."/>
            <person name="Rossato M."/>
            <person name="Girolomoni L."/>
            <person name="Cosentino E."/>
            <person name="Cuine S."/>
            <person name="Li-Beisson Y."/>
            <person name="Delledonne M."/>
            <person name="Ballottari M."/>
        </authorList>
    </citation>
    <scope>NUCLEOTIDE SEQUENCE</scope>
    <source>
        <strain evidence="9">211/11P</strain>
    </source>
</reference>
<feature type="binding site" evidence="8">
    <location>
        <begin position="165"/>
        <end position="167"/>
    </location>
    <ligand>
        <name>beta-D-galactose</name>
        <dbReference type="ChEBI" id="CHEBI:27667"/>
    </ligand>
</feature>
<evidence type="ECO:0000256" key="4">
    <source>
        <dbReference type="ARBA" id="ARBA00023277"/>
    </source>
</evidence>
<dbReference type="InterPro" id="IPR047215">
    <property type="entry name" value="Galactose_mutarotase-like"/>
</dbReference>
<comment type="pathway">
    <text evidence="1 5">Carbohydrate metabolism; hexose metabolism.</text>
</comment>
<sequence>MAHSILLRNGGIEVTILRRGAIIQSLRVPDRNGNAADIVLGFDDEQPYKDGTSPYMGALVGRVANRIAGARFNLDGKEYKLAANNGPNCLHGGKVGFDKVEWSAEHTDEKRGPGVRLAYTSSDGEEGFPGAVQVAVHYVLTHANELITEMHATTDKATPLNLAQHSYFNLAGHGSGTVLSHQLTIHGDHFTPVDDVSIPLGDITPVSGTPFDFTQPHAVGERIDEVPGPAPGGYDHNYVLFGLGPDARDKCTGGMASDTPQLAATVLDPQSGRGMHVLTTAPGVQFYSGNFLDGSLRGKGGAVYAKHAGLCLETQGFPDAINQPNFPSVVLRPGEEYRHSLVYRFFNQD</sequence>
<reference evidence="9" key="2">
    <citation type="submission" date="2020-11" db="EMBL/GenBank/DDBJ databases">
        <authorList>
            <person name="Cecchin M."/>
            <person name="Marcolungo L."/>
            <person name="Rossato M."/>
            <person name="Girolomoni L."/>
            <person name="Cosentino E."/>
            <person name="Cuine S."/>
            <person name="Li-Beisson Y."/>
            <person name="Delledonne M."/>
            <person name="Ballottari M."/>
        </authorList>
    </citation>
    <scope>NUCLEOTIDE SEQUENCE</scope>
    <source>
        <strain evidence="9">211/11P</strain>
        <tissue evidence="9">Whole cell</tissue>
    </source>
</reference>
<evidence type="ECO:0000256" key="7">
    <source>
        <dbReference type="PIRSR" id="PIRSR005096-2"/>
    </source>
</evidence>
<dbReference type="CDD" id="cd09019">
    <property type="entry name" value="galactose_mutarotase_like"/>
    <property type="match status" value="1"/>
</dbReference>